<evidence type="ECO:0000313" key="4">
    <source>
        <dbReference type="Proteomes" id="UP001321760"/>
    </source>
</evidence>
<feature type="compositionally biased region" description="Polar residues" evidence="1">
    <location>
        <begin position="531"/>
        <end position="563"/>
    </location>
</feature>
<feature type="region of interest" description="Disordered" evidence="1">
    <location>
        <begin position="362"/>
        <end position="568"/>
    </location>
</feature>
<reference evidence="3" key="1">
    <citation type="journal article" date="2023" name="Mol. Phylogenet. Evol.">
        <title>Genome-scale phylogeny and comparative genomics of the fungal order Sordariales.</title>
        <authorList>
            <person name="Hensen N."/>
            <person name="Bonometti L."/>
            <person name="Westerberg I."/>
            <person name="Brannstrom I.O."/>
            <person name="Guillou S."/>
            <person name="Cros-Aarteil S."/>
            <person name="Calhoun S."/>
            <person name="Haridas S."/>
            <person name="Kuo A."/>
            <person name="Mondo S."/>
            <person name="Pangilinan J."/>
            <person name="Riley R."/>
            <person name="LaButti K."/>
            <person name="Andreopoulos B."/>
            <person name="Lipzen A."/>
            <person name="Chen C."/>
            <person name="Yan M."/>
            <person name="Daum C."/>
            <person name="Ng V."/>
            <person name="Clum A."/>
            <person name="Steindorff A."/>
            <person name="Ohm R.A."/>
            <person name="Martin F."/>
            <person name="Silar P."/>
            <person name="Natvig D.O."/>
            <person name="Lalanne C."/>
            <person name="Gautier V."/>
            <person name="Ament-Velasquez S.L."/>
            <person name="Kruys A."/>
            <person name="Hutchinson M.I."/>
            <person name="Powell A.J."/>
            <person name="Barry K."/>
            <person name="Miller A.N."/>
            <person name="Grigoriev I.V."/>
            <person name="Debuchy R."/>
            <person name="Gladieux P."/>
            <person name="Hiltunen Thoren M."/>
            <person name="Johannesson H."/>
        </authorList>
    </citation>
    <scope>NUCLEOTIDE SEQUENCE</scope>
    <source>
        <strain evidence="3">PSN243</strain>
    </source>
</reference>
<organism evidence="3 4">
    <name type="scientific">Podospora aff. communis PSN243</name>
    <dbReference type="NCBI Taxonomy" id="3040156"/>
    <lineage>
        <taxon>Eukaryota</taxon>
        <taxon>Fungi</taxon>
        <taxon>Dikarya</taxon>
        <taxon>Ascomycota</taxon>
        <taxon>Pezizomycotina</taxon>
        <taxon>Sordariomycetes</taxon>
        <taxon>Sordariomycetidae</taxon>
        <taxon>Sordariales</taxon>
        <taxon>Podosporaceae</taxon>
        <taxon>Podospora</taxon>
    </lineage>
</organism>
<feature type="compositionally biased region" description="Polar residues" evidence="1">
    <location>
        <begin position="496"/>
        <end position="508"/>
    </location>
</feature>
<dbReference type="Gene3D" id="2.60.40.10">
    <property type="entry name" value="Immunoglobulins"/>
    <property type="match status" value="1"/>
</dbReference>
<dbReference type="Proteomes" id="UP001321760">
    <property type="component" value="Unassembled WGS sequence"/>
</dbReference>
<feature type="compositionally biased region" description="Polar residues" evidence="1">
    <location>
        <begin position="460"/>
        <end position="474"/>
    </location>
</feature>
<evidence type="ECO:0000313" key="3">
    <source>
        <dbReference type="EMBL" id="KAK4456250.1"/>
    </source>
</evidence>
<evidence type="ECO:0000256" key="2">
    <source>
        <dbReference type="SAM" id="Phobius"/>
    </source>
</evidence>
<proteinExistence type="predicted"/>
<feature type="region of interest" description="Disordered" evidence="1">
    <location>
        <begin position="77"/>
        <end position="127"/>
    </location>
</feature>
<dbReference type="EMBL" id="MU865913">
    <property type="protein sequence ID" value="KAK4456250.1"/>
    <property type="molecule type" value="Genomic_DNA"/>
</dbReference>
<comment type="caution">
    <text evidence="3">The sequence shown here is derived from an EMBL/GenBank/DDBJ whole genome shotgun (WGS) entry which is preliminary data.</text>
</comment>
<gene>
    <name evidence="3" type="ORF">QBC34DRAFT_374000</name>
</gene>
<accession>A0AAV9H6U9</accession>
<dbReference type="AlphaFoldDB" id="A0AAV9H6U9"/>
<protein>
    <recommendedName>
        <fullName evidence="5">AMP-activated protein kinase glycogen-binding domain-containing protein</fullName>
    </recommendedName>
</protein>
<name>A0AAV9H6U9_9PEZI</name>
<keyword evidence="2" id="KW-0812">Transmembrane</keyword>
<keyword evidence="2" id="KW-0472">Membrane</keyword>
<feature type="compositionally biased region" description="Basic and acidic residues" evidence="1">
    <location>
        <begin position="101"/>
        <end position="111"/>
    </location>
</feature>
<sequence length="604" mass="64500">MTALITYQKPGTQPPIYVAGTFSDPAWEAHLMDYAVGDDGEHTFTKQVTAEPGKKIQYKFRVGEGDWWVLREGLPTVTDRSGNTNHEMEMPHPDGSPVDGQAKKNEHDEPISPKTVNPNGKTSQPLVDKAPESLAKHILASHSGTTTPTYASVAAHGASTPDYAGVAAEVADSAAILNKEKPETPVPDELAGKIGYRRLTSTPIGEVANTAAEVADTAKDLDDAEPVFNILPDDDPSYALTGSSHAFFDGDDENSSNQPPLFAHEAVGMLDDDSYGDDVVEDARRHSSHVEDEDIDLDNIDVNDPTLERFPSNREAIIDTVRKLETGLDEDQASFDGVPLSPVINMSRRGTEDNIGDLVLSPIPVGPVASRSTRRLEVTRSPRGSVTSAHSSTASLQAIDEADEPDQDEQNKAPHVVRLSTPRGRSPLRNSVKSPGSDEDEGVVMKSTKSSHVPDAANGNLLSADSAESPSQGSPRDPPDSSGQKNGKLPEVVNGVSEQSDTQVSTPDEAQKSPRIVIEAPESADGVVGEASTTGVDRGSNGSTTRLRKTGNGQADTSTSRSSVPAAAIPPEHERGWFKAFFGLIFVDWIGGFISRLCGNRRKK</sequence>
<dbReference type="CDD" id="cd02859">
    <property type="entry name" value="E_set_AMPKbeta_like_N"/>
    <property type="match status" value="1"/>
</dbReference>
<reference evidence="3" key="2">
    <citation type="submission" date="2023-05" db="EMBL/GenBank/DDBJ databases">
        <authorList>
            <consortium name="Lawrence Berkeley National Laboratory"/>
            <person name="Steindorff A."/>
            <person name="Hensen N."/>
            <person name="Bonometti L."/>
            <person name="Westerberg I."/>
            <person name="Brannstrom I.O."/>
            <person name="Guillou S."/>
            <person name="Cros-Aarteil S."/>
            <person name="Calhoun S."/>
            <person name="Haridas S."/>
            <person name="Kuo A."/>
            <person name="Mondo S."/>
            <person name="Pangilinan J."/>
            <person name="Riley R."/>
            <person name="Labutti K."/>
            <person name="Andreopoulos B."/>
            <person name="Lipzen A."/>
            <person name="Chen C."/>
            <person name="Yanf M."/>
            <person name="Daum C."/>
            <person name="Ng V."/>
            <person name="Clum A."/>
            <person name="Ohm R."/>
            <person name="Martin F."/>
            <person name="Silar P."/>
            <person name="Natvig D."/>
            <person name="Lalanne C."/>
            <person name="Gautier V."/>
            <person name="Ament-Velasquez S.L."/>
            <person name="Kruys A."/>
            <person name="Hutchinson M.I."/>
            <person name="Powell A.J."/>
            <person name="Barry K."/>
            <person name="Miller A.N."/>
            <person name="Grigoriev I.V."/>
            <person name="Debuchy R."/>
            <person name="Gladieux P."/>
            <person name="Thoren M.H."/>
            <person name="Johannesson H."/>
        </authorList>
    </citation>
    <scope>NUCLEOTIDE SEQUENCE</scope>
    <source>
        <strain evidence="3">PSN243</strain>
    </source>
</reference>
<feature type="compositionally biased region" description="Polar residues" evidence="1">
    <location>
        <begin position="382"/>
        <end position="396"/>
    </location>
</feature>
<dbReference type="SUPFAM" id="SSF81296">
    <property type="entry name" value="E set domains"/>
    <property type="match status" value="1"/>
</dbReference>
<feature type="compositionally biased region" description="Polar residues" evidence="1">
    <location>
        <begin position="114"/>
        <end position="125"/>
    </location>
</feature>
<keyword evidence="4" id="KW-1185">Reference proteome</keyword>
<dbReference type="InterPro" id="IPR013783">
    <property type="entry name" value="Ig-like_fold"/>
</dbReference>
<feature type="transmembrane region" description="Helical" evidence="2">
    <location>
        <begin position="577"/>
        <end position="598"/>
    </location>
</feature>
<dbReference type="InterPro" id="IPR014756">
    <property type="entry name" value="Ig_E-set"/>
</dbReference>
<evidence type="ECO:0008006" key="5">
    <source>
        <dbReference type="Google" id="ProtNLM"/>
    </source>
</evidence>
<evidence type="ECO:0000256" key="1">
    <source>
        <dbReference type="SAM" id="MobiDB-lite"/>
    </source>
</evidence>
<keyword evidence="2" id="KW-1133">Transmembrane helix</keyword>